<keyword evidence="6" id="KW-1185">Reference proteome</keyword>
<evidence type="ECO:0000259" key="4">
    <source>
        <dbReference type="Pfam" id="PF13622"/>
    </source>
</evidence>
<evidence type="ECO:0000313" key="6">
    <source>
        <dbReference type="Proteomes" id="UP001596997"/>
    </source>
</evidence>
<organism evidence="5 6">
    <name type="scientific">Pseudofulvibacter geojedonensis</name>
    <dbReference type="NCBI Taxonomy" id="1123758"/>
    <lineage>
        <taxon>Bacteria</taxon>
        <taxon>Pseudomonadati</taxon>
        <taxon>Bacteroidota</taxon>
        <taxon>Flavobacteriia</taxon>
        <taxon>Flavobacteriales</taxon>
        <taxon>Flavobacteriaceae</taxon>
        <taxon>Pseudofulvibacter</taxon>
    </lineage>
</organism>
<reference evidence="6" key="1">
    <citation type="journal article" date="2019" name="Int. J. Syst. Evol. Microbiol.">
        <title>The Global Catalogue of Microorganisms (GCM) 10K type strain sequencing project: providing services to taxonomists for standard genome sequencing and annotation.</title>
        <authorList>
            <consortium name="The Broad Institute Genomics Platform"/>
            <consortium name="The Broad Institute Genome Sequencing Center for Infectious Disease"/>
            <person name="Wu L."/>
            <person name="Ma J."/>
        </authorList>
    </citation>
    <scope>NUCLEOTIDE SEQUENCE [LARGE SCALE GENOMIC DNA]</scope>
    <source>
        <strain evidence="6">CCUG 62114</strain>
    </source>
</reference>
<dbReference type="PANTHER" id="PTHR11066:SF34">
    <property type="entry name" value="ACYL-COENZYME A THIOESTERASE 8"/>
    <property type="match status" value="1"/>
</dbReference>
<evidence type="ECO:0000256" key="1">
    <source>
        <dbReference type="ARBA" id="ARBA00006538"/>
    </source>
</evidence>
<evidence type="ECO:0000256" key="2">
    <source>
        <dbReference type="ARBA" id="ARBA00022801"/>
    </source>
</evidence>
<comment type="caution">
    <text evidence="5">The sequence shown here is derived from an EMBL/GenBank/DDBJ whole genome shotgun (WGS) entry which is preliminary data.</text>
</comment>
<dbReference type="InterPro" id="IPR049449">
    <property type="entry name" value="TesB_ACOT8-like_N"/>
</dbReference>
<dbReference type="Pfam" id="PF13622">
    <property type="entry name" value="4HBT_3"/>
    <property type="match status" value="1"/>
</dbReference>
<comment type="similarity">
    <text evidence="1">Belongs to the C/M/P thioester hydrolase family.</text>
</comment>
<dbReference type="InterPro" id="IPR003703">
    <property type="entry name" value="Acyl_CoA_thio"/>
</dbReference>
<name>A0ABW3I282_9FLAO</name>
<dbReference type="EMBL" id="JBHTJM010000008">
    <property type="protein sequence ID" value="MFD0963936.1"/>
    <property type="molecule type" value="Genomic_DNA"/>
</dbReference>
<sequence length="288" mass="32516">MKNVSELLAVLNLEEKSSNSFNGVSETVGSPNVFGGQVLAQAVNAAYRTINNGRSLHSLHSYFLEAGDLNLPITYQVEIIRDGGSFSTRRVTAQQGDNIIFILAASFHKEEKGYEHQVERKTNIKLPEDLLSWNDLYKRYGFFLPKKVASFLKIERPVIFKPTIILNPLSKKDLKPYSDVWFKVKGDTNNLSLAEKQQVLTYLSDYNILAAALYPHASKAHFGNTQMASLDHAMWFFRDFDLDDWLLFSVDVPSTSNARGFTRAHIHTKDGKLIASATQEGLMRPKKK</sequence>
<proteinExistence type="inferred from homology"/>
<evidence type="ECO:0000313" key="5">
    <source>
        <dbReference type="EMBL" id="MFD0963936.1"/>
    </source>
</evidence>
<dbReference type="InterPro" id="IPR042171">
    <property type="entry name" value="Acyl-CoA_hotdog"/>
</dbReference>
<accession>A0ABW3I282</accession>
<dbReference type="Proteomes" id="UP001596997">
    <property type="component" value="Unassembled WGS sequence"/>
</dbReference>
<keyword evidence="2" id="KW-0378">Hydrolase</keyword>
<dbReference type="InterPro" id="IPR029069">
    <property type="entry name" value="HotDog_dom_sf"/>
</dbReference>
<feature type="domain" description="Acyl-CoA thioesterase 2 C-terminal" evidence="3">
    <location>
        <begin position="154"/>
        <end position="282"/>
    </location>
</feature>
<dbReference type="Pfam" id="PF02551">
    <property type="entry name" value="Acyl_CoA_thio"/>
    <property type="match status" value="1"/>
</dbReference>
<dbReference type="SUPFAM" id="SSF54637">
    <property type="entry name" value="Thioesterase/thiol ester dehydrase-isomerase"/>
    <property type="match status" value="2"/>
</dbReference>
<protein>
    <submittedName>
        <fullName evidence="5">Acyl-CoA thioesterase</fullName>
    </submittedName>
</protein>
<dbReference type="RefSeq" id="WP_377715159.1">
    <property type="nucleotide sequence ID" value="NZ_JBHTJM010000008.1"/>
</dbReference>
<dbReference type="Gene3D" id="2.40.160.210">
    <property type="entry name" value="Acyl-CoA thioesterase, double hotdog domain"/>
    <property type="match status" value="1"/>
</dbReference>
<dbReference type="PANTHER" id="PTHR11066">
    <property type="entry name" value="ACYL-COA THIOESTERASE"/>
    <property type="match status" value="1"/>
</dbReference>
<dbReference type="CDD" id="cd03445">
    <property type="entry name" value="Thioesterase_II_repeat2"/>
    <property type="match status" value="1"/>
</dbReference>
<dbReference type="CDD" id="cd03444">
    <property type="entry name" value="Thioesterase_II_repeat1"/>
    <property type="match status" value="1"/>
</dbReference>
<dbReference type="InterPro" id="IPR025652">
    <property type="entry name" value="TesB_C"/>
</dbReference>
<gene>
    <name evidence="5" type="ORF">ACFQ1O_07975</name>
</gene>
<evidence type="ECO:0000259" key="3">
    <source>
        <dbReference type="Pfam" id="PF02551"/>
    </source>
</evidence>
<feature type="domain" description="Acyl-CoA thioesterase-like N-terminal HotDog" evidence="4">
    <location>
        <begin position="32"/>
        <end position="108"/>
    </location>
</feature>